<feature type="region of interest" description="Disordered" evidence="1">
    <location>
        <begin position="1"/>
        <end position="24"/>
    </location>
</feature>
<name>A0A2U9CQL2_SCOMX</name>
<proteinExistence type="predicted"/>
<reference evidence="2 3" key="1">
    <citation type="submission" date="2017-12" db="EMBL/GenBank/DDBJ databases">
        <title>Integrating genomic resources of turbot (Scophthalmus maximus) in depth evaluation of genetic and physical mapping variation across individuals.</title>
        <authorList>
            <person name="Martinez P."/>
        </authorList>
    </citation>
    <scope>NUCLEOTIDE SEQUENCE [LARGE SCALE GENOMIC DNA]</scope>
</reference>
<feature type="compositionally biased region" description="Polar residues" evidence="1">
    <location>
        <begin position="7"/>
        <end position="16"/>
    </location>
</feature>
<evidence type="ECO:0000313" key="3">
    <source>
        <dbReference type="Proteomes" id="UP000246464"/>
    </source>
</evidence>
<dbReference type="Proteomes" id="UP000246464">
    <property type="component" value="Chromosome 19"/>
</dbReference>
<evidence type="ECO:0000256" key="1">
    <source>
        <dbReference type="SAM" id="MobiDB-lite"/>
    </source>
</evidence>
<gene>
    <name evidence="2" type="ORF">SMAX5B_020934</name>
</gene>
<dbReference type="EMBL" id="CP026261">
    <property type="protein sequence ID" value="AWP18885.1"/>
    <property type="molecule type" value="Genomic_DNA"/>
</dbReference>
<keyword evidence="3" id="KW-1185">Reference proteome</keyword>
<accession>A0A2U9CQL2</accession>
<organism evidence="2 3">
    <name type="scientific">Scophthalmus maximus</name>
    <name type="common">Turbot</name>
    <name type="synonym">Psetta maxima</name>
    <dbReference type="NCBI Taxonomy" id="52904"/>
    <lineage>
        <taxon>Eukaryota</taxon>
        <taxon>Metazoa</taxon>
        <taxon>Chordata</taxon>
        <taxon>Craniata</taxon>
        <taxon>Vertebrata</taxon>
        <taxon>Euteleostomi</taxon>
        <taxon>Actinopterygii</taxon>
        <taxon>Neopterygii</taxon>
        <taxon>Teleostei</taxon>
        <taxon>Neoteleostei</taxon>
        <taxon>Acanthomorphata</taxon>
        <taxon>Carangaria</taxon>
        <taxon>Pleuronectiformes</taxon>
        <taxon>Pleuronectoidei</taxon>
        <taxon>Scophthalmidae</taxon>
        <taxon>Scophthalmus</taxon>
    </lineage>
</organism>
<protein>
    <submittedName>
        <fullName evidence="2">Uncharacterized protein</fullName>
    </submittedName>
</protein>
<sequence length="143" mass="15501">MEATSAPELSTVTGSASEAGGRGKRTLVRDSSCFYRCPAPSSISFPHTRARCVGSGGAPPRSALTSADPRCHRRTAKIENVKLESGTYSASQKHLPPIGRRKHGNVERRFLTKLALKCSTSCRKFAASSSQRPQELRREAEGR</sequence>
<dbReference type="AlphaFoldDB" id="A0A2U9CQL2"/>
<evidence type="ECO:0000313" key="2">
    <source>
        <dbReference type="EMBL" id="AWP18885.1"/>
    </source>
</evidence>